<feature type="chain" id="PRO_5041385543" description="TIL domain-containing protein" evidence="2">
    <location>
        <begin position="20"/>
        <end position="82"/>
    </location>
</feature>
<evidence type="ECO:0000313" key="3">
    <source>
        <dbReference type="EMBL" id="KAK0402170.1"/>
    </source>
</evidence>
<evidence type="ECO:0000256" key="1">
    <source>
        <dbReference type="ARBA" id="ARBA00022900"/>
    </source>
</evidence>
<dbReference type="AlphaFoldDB" id="A0AA39LM55"/>
<name>A0AA39LM55_9BILA</name>
<proteinExistence type="predicted"/>
<comment type="caution">
    <text evidence="3">The sequence shown here is derived from an EMBL/GenBank/DDBJ whole genome shotgun (WGS) entry which is preliminary data.</text>
</comment>
<evidence type="ECO:0008006" key="5">
    <source>
        <dbReference type="Google" id="ProtNLM"/>
    </source>
</evidence>
<keyword evidence="2" id="KW-0732">Signal</keyword>
<keyword evidence="4" id="KW-1185">Reference proteome</keyword>
<gene>
    <name evidence="3" type="ORF">QR680_016185</name>
</gene>
<dbReference type="InterPro" id="IPR036084">
    <property type="entry name" value="Ser_inhib-like_sf"/>
</dbReference>
<keyword evidence="1" id="KW-0646">Protease inhibitor</keyword>
<accession>A0AA39LM55</accession>
<dbReference type="SUPFAM" id="SSF57567">
    <property type="entry name" value="Serine protease inhibitors"/>
    <property type="match status" value="1"/>
</dbReference>
<dbReference type="Proteomes" id="UP001175271">
    <property type="component" value="Unassembled WGS sequence"/>
</dbReference>
<protein>
    <recommendedName>
        <fullName evidence="5">TIL domain-containing protein</fullName>
    </recommendedName>
</protein>
<evidence type="ECO:0000313" key="4">
    <source>
        <dbReference type="Proteomes" id="UP001175271"/>
    </source>
</evidence>
<organism evidence="3 4">
    <name type="scientific">Steinernema hermaphroditum</name>
    <dbReference type="NCBI Taxonomy" id="289476"/>
    <lineage>
        <taxon>Eukaryota</taxon>
        <taxon>Metazoa</taxon>
        <taxon>Ecdysozoa</taxon>
        <taxon>Nematoda</taxon>
        <taxon>Chromadorea</taxon>
        <taxon>Rhabditida</taxon>
        <taxon>Tylenchina</taxon>
        <taxon>Panagrolaimomorpha</taxon>
        <taxon>Strongyloidoidea</taxon>
        <taxon>Steinernematidae</taxon>
        <taxon>Steinernema</taxon>
    </lineage>
</organism>
<sequence length="82" mass="9179">MKFLCFLALLSVFAMVAFAAQDLKCGANEHIDCWRREPTCSNPHGICQGSCYACANGSKCICTYPYVRNNGKCTKYSECRKH</sequence>
<reference evidence="3" key="1">
    <citation type="submission" date="2023-06" db="EMBL/GenBank/DDBJ databases">
        <title>Genomic analysis of the entomopathogenic nematode Steinernema hermaphroditum.</title>
        <authorList>
            <person name="Schwarz E.M."/>
            <person name="Heppert J.K."/>
            <person name="Baniya A."/>
            <person name="Schwartz H.T."/>
            <person name="Tan C.-H."/>
            <person name="Antoshechkin I."/>
            <person name="Sternberg P.W."/>
            <person name="Goodrich-Blair H."/>
            <person name="Dillman A.R."/>
        </authorList>
    </citation>
    <scope>NUCLEOTIDE SEQUENCE</scope>
    <source>
        <strain evidence="3">PS9179</strain>
        <tissue evidence="3">Whole animal</tissue>
    </source>
</reference>
<dbReference type="EMBL" id="JAUCMV010000004">
    <property type="protein sequence ID" value="KAK0402170.1"/>
    <property type="molecule type" value="Genomic_DNA"/>
</dbReference>
<dbReference type="Gene3D" id="2.10.25.10">
    <property type="entry name" value="Laminin"/>
    <property type="match status" value="1"/>
</dbReference>
<feature type="signal peptide" evidence="2">
    <location>
        <begin position="1"/>
        <end position="19"/>
    </location>
</feature>
<dbReference type="GO" id="GO:0004867">
    <property type="term" value="F:serine-type endopeptidase inhibitor activity"/>
    <property type="evidence" value="ECO:0007669"/>
    <property type="project" value="UniProtKB-KW"/>
</dbReference>
<keyword evidence="1" id="KW-0722">Serine protease inhibitor</keyword>
<evidence type="ECO:0000256" key="2">
    <source>
        <dbReference type="SAM" id="SignalP"/>
    </source>
</evidence>